<dbReference type="InterPro" id="IPR039537">
    <property type="entry name" value="Retrotran_Ty1/copia-like"/>
</dbReference>
<dbReference type="PROSITE" id="PS50994">
    <property type="entry name" value="INTEGRASE"/>
    <property type="match status" value="1"/>
</dbReference>
<dbReference type="InterPro" id="IPR001584">
    <property type="entry name" value="Integrase_cat-core"/>
</dbReference>
<dbReference type="EMBL" id="JAJJMB010010755">
    <property type="protein sequence ID" value="KAI3906578.1"/>
    <property type="molecule type" value="Genomic_DNA"/>
</dbReference>
<dbReference type="SUPFAM" id="SSF53098">
    <property type="entry name" value="Ribonuclease H-like"/>
    <property type="match status" value="1"/>
</dbReference>
<reference evidence="2" key="1">
    <citation type="submission" date="2022-04" db="EMBL/GenBank/DDBJ databases">
        <title>A functionally conserved STORR gene fusion in Papaver species that diverged 16.8 million years ago.</title>
        <authorList>
            <person name="Catania T."/>
        </authorList>
    </citation>
    <scope>NUCLEOTIDE SEQUENCE</scope>
    <source>
        <strain evidence="2">S-188037</strain>
    </source>
</reference>
<accession>A0AAD4SHJ0</accession>
<dbReference type="AlphaFoldDB" id="A0AAD4SHJ0"/>
<name>A0AAD4SHJ0_9MAGN</name>
<evidence type="ECO:0000313" key="2">
    <source>
        <dbReference type="EMBL" id="KAI3906578.1"/>
    </source>
</evidence>
<organism evidence="2 3">
    <name type="scientific">Papaver atlanticum</name>
    <dbReference type="NCBI Taxonomy" id="357466"/>
    <lineage>
        <taxon>Eukaryota</taxon>
        <taxon>Viridiplantae</taxon>
        <taxon>Streptophyta</taxon>
        <taxon>Embryophyta</taxon>
        <taxon>Tracheophyta</taxon>
        <taxon>Spermatophyta</taxon>
        <taxon>Magnoliopsida</taxon>
        <taxon>Ranunculales</taxon>
        <taxon>Papaveraceae</taxon>
        <taxon>Papaveroideae</taxon>
        <taxon>Papaver</taxon>
    </lineage>
</organism>
<dbReference type="PANTHER" id="PTHR42648:SF26">
    <property type="entry name" value="INTEGRASE CATALYTIC DOMAIN-CONTAINING PROTEIN"/>
    <property type="match status" value="1"/>
</dbReference>
<protein>
    <recommendedName>
        <fullName evidence="1">Integrase catalytic domain-containing protein</fullName>
    </recommendedName>
</protein>
<proteinExistence type="predicted"/>
<evidence type="ECO:0000313" key="3">
    <source>
        <dbReference type="Proteomes" id="UP001202328"/>
    </source>
</evidence>
<dbReference type="PANTHER" id="PTHR42648">
    <property type="entry name" value="TRANSPOSASE, PUTATIVE-RELATED"/>
    <property type="match status" value="1"/>
</dbReference>
<dbReference type="InterPro" id="IPR036397">
    <property type="entry name" value="RNaseH_sf"/>
</dbReference>
<gene>
    <name evidence="2" type="ORF">MKW98_009486</name>
</gene>
<dbReference type="InterPro" id="IPR012337">
    <property type="entry name" value="RNaseH-like_sf"/>
</dbReference>
<dbReference type="GO" id="GO:0003676">
    <property type="term" value="F:nucleic acid binding"/>
    <property type="evidence" value="ECO:0007669"/>
    <property type="project" value="InterPro"/>
</dbReference>
<dbReference type="Proteomes" id="UP001202328">
    <property type="component" value="Unassembled WGS sequence"/>
</dbReference>
<sequence>MSMALPFLSVSENNVHSPLDLIHSDVWVSPLCSVNGFKYYVWLIDSYSRFTWLYTLTYKSEVLPTFIKFKAYVETLFSRRIKLVQSDKGGDYMPVLQAYSDADWAGDLLDRRYILVIRSRGQILVQVLELSIVDSVSHE</sequence>
<evidence type="ECO:0000259" key="1">
    <source>
        <dbReference type="PROSITE" id="PS50994"/>
    </source>
</evidence>
<keyword evidence="3" id="KW-1185">Reference proteome</keyword>
<feature type="domain" description="Integrase catalytic" evidence="1">
    <location>
        <begin position="2"/>
        <end position="101"/>
    </location>
</feature>
<dbReference type="Gene3D" id="3.30.420.10">
    <property type="entry name" value="Ribonuclease H-like superfamily/Ribonuclease H"/>
    <property type="match status" value="1"/>
</dbReference>
<dbReference type="GO" id="GO:0015074">
    <property type="term" value="P:DNA integration"/>
    <property type="evidence" value="ECO:0007669"/>
    <property type="project" value="InterPro"/>
</dbReference>
<comment type="caution">
    <text evidence="2">The sequence shown here is derived from an EMBL/GenBank/DDBJ whole genome shotgun (WGS) entry which is preliminary data.</text>
</comment>